<dbReference type="PROSITE" id="PS01225">
    <property type="entry name" value="CTCK_2"/>
    <property type="match status" value="1"/>
</dbReference>
<feature type="compositionally biased region" description="Polar residues" evidence="9">
    <location>
        <begin position="3418"/>
        <end position="3432"/>
    </location>
</feature>
<evidence type="ECO:0000259" key="13">
    <source>
        <dbReference type="PROSITE" id="PS51233"/>
    </source>
</evidence>
<feature type="compositionally biased region" description="Low complexity" evidence="9">
    <location>
        <begin position="3544"/>
        <end position="3560"/>
    </location>
</feature>
<feature type="compositionally biased region" description="Low complexity" evidence="9">
    <location>
        <begin position="3433"/>
        <end position="3497"/>
    </location>
</feature>
<dbReference type="InterPro" id="IPR058753">
    <property type="entry name" value="TIL_OTOGL_Mucin"/>
</dbReference>
<dbReference type="Pfam" id="PF00094">
    <property type="entry name" value="VWD"/>
    <property type="match status" value="4"/>
</dbReference>
<feature type="region of interest" description="Disordered" evidence="9">
    <location>
        <begin position="2416"/>
        <end position="2461"/>
    </location>
</feature>
<feature type="disulfide bond" evidence="8">
    <location>
        <begin position="5068"/>
        <end position="5117"/>
    </location>
</feature>
<feature type="compositionally biased region" description="Low complexity" evidence="9">
    <location>
        <begin position="3905"/>
        <end position="3926"/>
    </location>
</feature>
<dbReference type="Proteomes" id="UP001652662">
    <property type="component" value="Chromosome 11"/>
</dbReference>
<feature type="compositionally biased region" description="Low complexity" evidence="9">
    <location>
        <begin position="2835"/>
        <end position="2858"/>
    </location>
</feature>
<feature type="compositionally biased region" description="Low complexity" evidence="9">
    <location>
        <begin position="2666"/>
        <end position="2699"/>
    </location>
</feature>
<feature type="region of interest" description="Disordered" evidence="9">
    <location>
        <begin position="4226"/>
        <end position="4299"/>
    </location>
</feature>
<feature type="compositionally biased region" description="Low complexity" evidence="9">
    <location>
        <begin position="4040"/>
        <end position="4063"/>
    </location>
</feature>
<feature type="compositionally biased region" description="Polar residues" evidence="9">
    <location>
        <begin position="3721"/>
        <end position="3748"/>
    </location>
</feature>
<dbReference type="SUPFAM" id="SSF57567">
    <property type="entry name" value="Serine protease inhibitors"/>
    <property type="match status" value="5"/>
</dbReference>
<feature type="compositionally biased region" description="Low complexity" evidence="9">
    <location>
        <begin position="3829"/>
        <end position="3838"/>
    </location>
</feature>
<feature type="domain" description="VWFD" evidence="13">
    <location>
        <begin position="897"/>
        <end position="1068"/>
    </location>
</feature>
<feature type="compositionally biased region" description="Polar residues" evidence="9">
    <location>
        <begin position="2614"/>
        <end position="2629"/>
    </location>
</feature>
<dbReference type="Pfam" id="PF13330">
    <property type="entry name" value="Mucin2_WxxW"/>
    <property type="match status" value="7"/>
</dbReference>
<feature type="compositionally biased region" description="Polar residues" evidence="9">
    <location>
        <begin position="2700"/>
        <end position="2710"/>
    </location>
</feature>
<feature type="compositionally biased region" description="Polar residues" evidence="9">
    <location>
        <begin position="3839"/>
        <end position="3863"/>
    </location>
</feature>
<evidence type="ECO:0000256" key="1">
    <source>
        <dbReference type="ARBA" id="ARBA00004613"/>
    </source>
</evidence>
<feature type="compositionally biased region" description="Polar residues" evidence="9">
    <location>
        <begin position="2904"/>
        <end position="2914"/>
    </location>
</feature>
<evidence type="ECO:0000256" key="8">
    <source>
        <dbReference type="PROSITE-ProRule" id="PRU00039"/>
    </source>
</evidence>
<feature type="compositionally biased region" description="Low complexity" evidence="9">
    <location>
        <begin position="2870"/>
        <end position="2903"/>
    </location>
</feature>
<feature type="compositionally biased region" description="Low complexity" evidence="9">
    <location>
        <begin position="2486"/>
        <end position="2550"/>
    </location>
</feature>
<comment type="caution">
    <text evidence="8">Lacks conserved residue(s) required for the propagation of feature annotation.</text>
</comment>
<proteinExistence type="predicted"/>
<feature type="compositionally biased region" description="Low complexity" evidence="9">
    <location>
        <begin position="3578"/>
        <end position="3601"/>
    </location>
</feature>
<feature type="domain" description="CTCK" evidence="11">
    <location>
        <begin position="5049"/>
        <end position="5140"/>
    </location>
</feature>
<dbReference type="SMART" id="SM00216">
    <property type="entry name" value="VWD"/>
    <property type="match status" value="4"/>
</dbReference>
<name>A0ABM4JXT8_EQUPR</name>
<feature type="compositionally biased region" description="Polar residues" evidence="9">
    <location>
        <begin position="2428"/>
        <end position="2461"/>
    </location>
</feature>
<feature type="region of interest" description="Disordered" evidence="9">
    <location>
        <begin position="2231"/>
        <end position="2274"/>
    </location>
</feature>
<feature type="compositionally biased region" description="Low complexity" evidence="9">
    <location>
        <begin position="1442"/>
        <end position="1478"/>
    </location>
</feature>
<feature type="compositionally biased region" description="Polar residues" evidence="9">
    <location>
        <begin position="3114"/>
        <end position="3163"/>
    </location>
</feature>
<accession>A0ABM4JXT8</accession>
<feature type="compositionally biased region" description="Pro residues" evidence="9">
    <location>
        <begin position="4661"/>
        <end position="4676"/>
    </location>
</feature>
<evidence type="ECO:0000256" key="4">
    <source>
        <dbReference type="ARBA" id="ARBA00022737"/>
    </source>
</evidence>
<feature type="compositionally biased region" description="Low complexity" evidence="9">
    <location>
        <begin position="2099"/>
        <end position="2119"/>
    </location>
</feature>
<feature type="compositionally biased region" description="Low complexity" evidence="9">
    <location>
        <begin position="2922"/>
        <end position="2958"/>
    </location>
</feature>
<dbReference type="SMART" id="SM00214">
    <property type="entry name" value="VWC"/>
    <property type="match status" value="6"/>
</dbReference>
<gene>
    <name evidence="15" type="primary">MUC5B</name>
</gene>
<feature type="compositionally biased region" description="Polar residues" evidence="9">
    <location>
        <begin position="3688"/>
        <end position="3702"/>
    </location>
</feature>
<dbReference type="SMART" id="SM00041">
    <property type="entry name" value="CT"/>
    <property type="match status" value="1"/>
</dbReference>
<evidence type="ECO:0000256" key="2">
    <source>
        <dbReference type="ARBA" id="ARBA00022525"/>
    </source>
</evidence>
<dbReference type="SMART" id="SM00832">
    <property type="entry name" value="C8"/>
    <property type="match status" value="4"/>
</dbReference>
<keyword evidence="7" id="KW-0325">Glycoprotein</keyword>
<feature type="chain" id="PRO_5045743138" evidence="10">
    <location>
        <begin position="31"/>
        <end position="5155"/>
    </location>
</feature>
<dbReference type="GeneID" id="103543457"/>
<dbReference type="SUPFAM" id="SSF57603">
    <property type="entry name" value="FnI-like domain"/>
    <property type="match status" value="1"/>
</dbReference>
<feature type="compositionally biased region" description="Low complexity" evidence="9">
    <location>
        <begin position="2263"/>
        <end position="2273"/>
    </location>
</feature>
<dbReference type="PANTHER" id="PTHR11339:SF408">
    <property type="entry name" value="MUCIN-5B"/>
    <property type="match status" value="1"/>
</dbReference>
<dbReference type="PROSITE" id="PS01185">
    <property type="entry name" value="CTCK_1"/>
    <property type="match status" value="1"/>
</dbReference>
<keyword evidence="5" id="KW-0186">Copper</keyword>
<feature type="compositionally biased region" description="Polar residues" evidence="9">
    <location>
        <begin position="3602"/>
        <end position="3612"/>
    </location>
</feature>
<dbReference type="InterPro" id="IPR006207">
    <property type="entry name" value="Cys_knot_C"/>
</dbReference>
<dbReference type="InterPro" id="IPR014853">
    <property type="entry name" value="VWF/SSPO/ZAN-like_Cys-rich_dom"/>
</dbReference>
<feature type="compositionally biased region" description="Low complexity" evidence="9">
    <location>
        <begin position="3164"/>
        <end position="3181"/>
    </location>
</feature>
<feature type="compositionally biased region" description="Low complexity" evidence="9">
    <location>
        <begin position="4189"/>
        <end position="4205"/>
    </location>
</feature>
<evidence type="ECO:0000256" key="5">
    <source>
        <dbReference type="ARBA" id="ARBA00023008"/>
    </source>
</evidence>
<feature type="disulfide bond" evidence="8">
    <location>
        <begin position="5083"/>
        <end position="5135"/>
    </location>
</feature>
<evidence type="ECO:0000313" key="14">
    <source>
        <dbReference type="Proteomes" id="UP001652662"/>
    </source>
</evidence>
<evidence type="ECO:0000256" key="6">
    <source>
        <dbReference type="ARBA" id="ARBA00023157"/>
    </source>
</evidence>
<dbReference type="SMART" id="SM00215">
    <property type="entry name" value="VWC_out"/>
    <property type="match status" value="2"/>
</dbReference>
<reference evidence="15" key="1">
    <citation type="submission" date="2025-08" db="UniProtKB">
        <authorList>
            <consortium name="RefSeq"/>
        </authorList>
    </citation>
    <scope>IDENTIFICATION</scope>
    <source>
        <tissue evidence="15">Blood</tissue>
    </source>
</reference>
<feature type="compositionally biased region" description="Polar residues" evidence="9">
    <location>
        <begin position="3656"/>
        <end position="3669"/>
    </location>
</feature>
<feature type="compositionally biased region" description="Low complexity" evidence="9">
    <location>
        <begin position="3308"/>
        <end position="3328"/>
    </location>
</feature>
<feature type="compositionally biased region" description="Polar residues" evidence="9">
    <location>
        <begin position="3561"/>
        <end position="3576"/>
    </location>
</feature>
<feature type="compositionally biased region" description="Low complexity" evidence="9">
    <location>
        <begin position="3039"/>
        <end position="3062"/>
    </location>
</feature>
<feature type="region of interest" description="Disordered" evidence="9">
    <location>
        <begin position="2576"/>
        <end position="2972"/>
    </location>
</feature>
<dbReference type="Gene3D" id="2.10.25.10">
    <property type="entry name" value="Laminin"/>
    <property type="match status" value="4"/>
</dbReference>
<feature type="compositionally biased region" description="Low complexity" evidence="9">
    <location>
        <begin position="3197"/>
        <end position="3261"/>
    </location>
</feature>
<comment type="subcellular location">
    <subcellularLocation>
        <location evidence="1">Secreted</location>
    </subcellularLocation>
</comment>
<feature type="compositionally biased region" description="Low complexity" evidence="9">
    <location>
        <begin position="3670"/>
        <end position="3687"/>
    </location>
</feature>
<feature type="region of interest" description="Disordered" evidence="9">
    <location>
        <begin position="2985"/>
        <end position="3022"/>
    </location>
</feature>
<feature type="region of interest" description="Disordered" evidence="9">
    <location>
        <begin position="3762"/>
        <end position="3797"/>
    </location>
</feature>
<feature type="compositionally biased region" description="Low complexity" evidence="9">
    <location>
        <begin position="3703"/>
        <end position="3720"/>
    </location>
</feature>
<feature type="compositionally biased region" description="Polar residues" evidence="9">
    <location>
        <begin position="2756"/>
        <end position="2778"/>
    </location>
</feature>
<dbReference type="InterPro" id="IPR002919">
    <property type="entry name" value="TIL_dom"/>
</dbReference>
<feature type="signal peptide" evidence="10">
    <location>
        <begin position="1"/>
        <end position="30"/>
    </location>
</feature>
<feature type="domain" description="VWFD" evidence="13">
    <location>
        <begin position="78"/>
        <end position="248"/>
    </location>
</feature>
<feature type="compositionally biased region" description="Low complexity" evidence="9">
    <location>
        <begin position="2034"/>
        <end position="2044"/>
    </location>
</feature>
<dbReference type="InterPro" id="IPR050780">
    <property type="entry name" value="Mucin_vWF_Thrombospondin_sf"/>
</dbReference>
<feature type="compositionally biased region" description="Polar residues" evidence="9">
    <location>
        <begin position="2960"/>
        <end position="2972"/>
    </location>
</feature>
<dbReference type="Pfam" id="PF25962">
    <property type="entry name" value="TIL_OTOGL_Mucin"/>
    <property type="match status" value="1"/>
</dbReference>
<evidence type="ECO:0000259" key="12">
    <source>
        <dbReference type="PROSITE" id="PS50184"/>
    </source>
</evidence>
<keyword evidence="3 10" id="KW-0732">Signal</keyword>
<feature type="region of interest" description="Disordered" evidence="9">
    <location>
        <begin position="2475"/>
        <end position="2557"/>
    </location>
</feature>
<feature type="compositionally biased region" description="Low complexity" evidence="9">
    <location>
        <begin position="1772"/>
        <end position="1784"/>
    </location>
</feature>
<evidence type="ECO:0000256" key="9">
    <source>
        <dbReference type="SAM" id="MobiDB-lite"/>
    </source>
</evidence>
<feature type="compositionally biased region" description="Low complexity" evidence="9">
    <location>
        <begin position="3074"/>
        <end position="3113"/>
    </location>
</feature>
<feature type="domain" description="VWFD" evidence="13">
    <location>
        <begin position="4473"/>
        <end position="4660"/>
    </location>
</feature>
<feature type="compositionally biased region" description="Polar residues" evidence="9">
    <location>
        <begin position="2818"/>
        <end position="2833"/>
    </location>
</feature>
<feature type="region of interest" description="Disordered" evidence="9">
    <location>
        <begin position="4653"/>
        <end position="4676"/>
    </location>
</feature>
<feature type="region of interest" description="Disordered" evidence="9">
    <location>
        <begin position="1772"/>
        <end position="1910"/>
    </location>
</feature>
<feature type="disulfide bond" evidence="8">
    <location>
        <begin position="5079"/>
        <end position="5133"/>
    </location>
</feature>
<feature type="region of interest" description="Disordered" evidence="9">
    <location>
        <begin position="3290"/>
        <end position="3748"/>
    </location>
</feature>
<feature type="domain" description="VWFC" evidence="12">
    <location>
        <begin position="4811"/>
        <end position="4881"/>
    </location>
</feature>
<feature type="region of interest" description="Disordered" evidence="9">
    <location>
        <begin position="4186"/>
        <end position="4214"/>
    </location>
</feature>
<feature type="compositionally biased region" description="Low complexity" evidence="9">
    <location>
        <begin position="1829"/>
        <end position="1910"/>
    </location>
</feature>
<feature type="compositionally biased region" description="Low complexity" evidence="9">
    <location>
        <begin position="2718"/>
        <end position="2754"/>
    </location>
</feature>
<dbReference type="CDD" id="cd19941">
    <property type="entry name" value="TIL"/>
    <property type="match status" value="4"/>
</dbReference>
<feature type="compositionally biased region" description="Polar residues" evidence="9">
    <location>
        <begin position="2475"/>
        <end position="2485"/>
    </location>
</feature>
<feature type="compositionally biased region" description="Polar residues" evidence="9">
    <location>
        <begin position="3329"/>
        <end position="3340"/>
    </location>
</feature>
<feature type="region of interest" description="Disordered" evidence="9">
    <location>
        <begin position="1442"/>
        <end position="1503"/>
    </location>
</feature>
<feature type="compositionally biased region" description="Polar residues" evidence="9">
    <location>
        <begin position="4254"/>
        <end position="4265"/>
    </location>
</feature>
<feature type="compositionally biased region" description="Polar residues" evidence="9">
    <location>
        <begin position="2646"/>
        <end position="2665"/>
    </location>
</feature>
<feature type="compositionally biased region" description="Low complexity" evidence="9">
    <location>
        <begin position="2231"/>
        <end position="2255"/>
    </location>
</feature>
<feature type="compositionally biased region" description="Polar residues" evidence="9">
    <location>
        <begin position="3292"/>
        <end position="3307"/>
    </location>
</feature>
<dbReference type="InterPro" id="IPR001846">
    <property type="entry name" value="VWF_type-D"/>
</dbReference>
<dbReference type="Pfam" id="PF08742">
    <property type="entry name" value="C8"/>
    <property type="match status" value="4"/>
</dbReference>
<organism evidence="14 15">
    <name type="scientific">Equus przewalskii</name>
    <name type="common">Przewalski's horse</name>
    <name type="synonym">Equus caballus przewalskii</name>
    <dbReference type="NCBI Taxonomy" id="9798"/>
    <lineage>
        <taxon>Eukaryota</taxon>
        <taxon>Metazoa</taxon>
        <taxon>Chordata</taxon>
        <taxon>Craniata</taxon>
        <taxon>Vertebrata</taxon>
        <taxon>Euteleostomi</taxon>
        <taxon>Mammalia</taxon>
        <taxon>Eutheria</taxon>
        <taxon>Laurasiatheria</taxon>
        <taxon>Perissodactyla</taxon>
        <taxon>Equidae</taxon>
        <taxon>Equus</taxon>
    </lineage>
</organism>
<feature type="region of interest" description="Disordered" evidence="9">
    <location>
        <begin position="4040"/>
        <end position="4082"/>
    </location>
</feature>
<feature type="region of interest" description="Disordered" evidence="9">
    <location>
        <begin position="3829"/>
        <end position="3928"/>
    </location>
</feature>
<dbReference type="PROSITE" id="PS01208">
    <property type="entry name" value="VWFC_1"/>
    <property type="match status" value="2"/>
</dbReference>
<sequence>MPAPGMGAPRGCRALAWALAALLLVQKAETQGGEELSWAGAEAAMDGQREAFAQQMIFIPPVTVFPTMSPVNPAHNGRVCSTWGDFHYKTFDGYVFRFPGLCNYVFSAHCGAAYEDFNIQLRRGLAGSKPTITHVVLKTQGLVLEISNGSILINGQQEELPYSRAGLLVEQSSVYVKVNVRLVLTFMWNGEDSALLELDPKYANQTCGLCGDFNGLPAINEFYAHNTRLTPLQFGNLQKLDGPTEQCQDPLPSPADNCTDEEGICRRTLLGLAFAQCHGLVDADVYVAACTQDLCRCPTCPCATFAEYSRQCTHAGGQPQNWRGPDLCPRTCPLNLQHQECGSPCTDTCSNPDHSQLCEDHCVDGCFCPPGTVLDDVSHAGCLPLEQCSCTHSGRTYAPGASFTTSCSSCTCSSGMWQCQDLPCPGTCSVQGGSHISTYDEKLYNVHGDCSYILSKTCADSGFTVLAELRQCGLTDNENCLKTVTLKMTSGGDTVIQIQANGGVFMNSIYTQLPVSAANITIFRPSSFFILVQTGLGLQLQVQLVPLMQVYLRLDPSYRGQMCGLCGNFNQNQADDFRILGGVVEGTAAAFANTWKTQAACPNVKNSFEDPCSLSVENENFAQHWCSLLTDPTGAFSPCHSIVNPAPFHSNCLFDTCNCEKSEACMCAALSSYVWACAAKGVLLHGWRDGVCTKYMSSCPKSQNYTYVVDSCQPTCRSLSQADVTCGIAFVPVDGCTCPSGTFLDDTSTCVPAEACPCYFRGSVVAPGEVVHDDGVVCSCVSGKLSCLGAEEQRSTGCVAPMLYLDCTNASAGTPGAECLRSCHVLDVDCFSTHCVSGCVCPPGLVSDGSGGCVAEEDCPCLHNEATYKPGETIRVDCNTCTCRNRRWECSHQPCLGTCVAYGDGHFITFDGERYSFEGSCEYTLVQDHCGGNGTANGTFRIVTENVPCGTTGVTCSKTIKLFLENYELILHEGTYKVVQRGPGRDLPYRIRYMGIYLTIETRSGMVVSWDRKTSVFIRLRQDYKGRVCGLCGNFDDNAINDFTTRSQSVVGNALEFGNSWKFSPSCPDAPAPKDPCTANPYRKSWAQKQCSIINSATFATCRSQVDSTKYYEACVSDACACNSGGDCECFCTAVAAYAQACRDVGVCVSWRSPDVCPLFCDYYNPHGECEWHYEPCGAPCLRTCRNPSGHCLVDLPGLEGCYPRCPPGRPFFSEDEMECVAQCGCYDEDGNYHEVGARVPAAENCQSCECTPNGIQCIHSLEACRCIYEGKTYGYEEVIYNTTDGLGACLLAICGNNGTIIRSVVECPGTLSTTPFTFTTTAAPPSTTGSAPTLSTVCVQKQCRWSDWYDSGRPEPDMGGGDFETFANLKQRGHQVCPAPVEIECRAQRLPNTPPQELGQKVECDLAQGLTCLNSEQSPPLCHNYELRVLCCDYVPCGTSPAPGTSSGPSPSVTAQVSTLKSLPTSTWTTPTRETPLQSTVASTSQTRPTVPATTAQTGSSSSTLAATTCQPKCQWTEWFDEDYPTSEKAGGDIESYDKIRSAGGAVCEQPQDIKCEAENFPTVRPEELGQRVHCHPSFGLVCRNQEQPGLFKMCYNYRIRVLCCSNSHCRGPASATTTATTAATATTTTATIATSTTTATNTSTKATVPTTTATATSTTTAATSAISTATTAATATTTATIATTTATATNTSTTATVPTTPATATSTTTTATTVISTATANIATTATTAITTTATATTATATSIATSATASTTRIATTASTTTITPASTSTTAMASTGTATTVPPATEPGTWLGSSPEVTTAVPFLSTGSTSRATSSNPSHTDTLLTSATSSPRSPPGSTKPTTPGGATSVLPTRTTLQGTTEGTSQGSTSRPRLPTEAPTSTTRTVSTSPPSTSHTRTSTLRTETPKVTLVPTAVTETTTSQGTTSCQPKCEWTEWFDVDFPTSGVTGGDMETYENIRAAGGRMCAEPQKIECRAENYPEVSLDQIGQVLSCSLEAGLVCRNEDQQGRFNMCFNYNIRVLCCDDRSHCPSTAAPSPSSTATGFPTSEGPGRSTSATTQTRLPSPTTQRTTARQASSTAHLQTSHIGTTTGSPPIRPTSATTLLSSPSQPGSVTSTPTVSSTEACKCAWTRWFDKDYPTPGHAGGDFETYANIRAAGEDICEQPLHLECRAEMWPDVPVQELGQVVQCDVSVGLVCRNRDQSGPIKLCLNYHIRVFCCDYSHCPGTPATTTATPPATSPGLTSLTATGTTARPPTTPSPTSPNTHPTTATSGCQPACHWTEWLDSDWPKPGPYGGDSETYHHILRAGGQLCSEPVAIECQAVLFPEVPFRQLGQVVKCDVDYGLICRNKWQSGGKTCLNYHIRVRCCDDYSHCASSAVPADHHTVPQTLHDQRQHGQAVIWSVKSLEHSHDPGVPLLSRDHRDNSPLRTTEVTVPTSETGPSSHMTTHSVPTTQTPFTSLRTTETPFTSLRTTEVTVPTSETGPSSRTTTHSVPTTQTPFTSLSTTEKVTVPTTETGPSSPRRTPSVSTTQTTFTSLSSTKKVTVPTTERGLSSSRATPIVPTTQTHLTSLRTSEKLTVPTTETGPSSPRPTELTISTTETGPSSSGPTPSVLTAQTSLTSFGSTERVTFPTSQSSSFSPSTTELTVISTETGPSSRTTIHSVPTTQTPFTSLSTTEKVTVPPTETGPSSSGPTPSVLTAQTSLTSLRTSEKVTVPTTETGPSSPRRTPSVSTTQTTFTSLSSTKKVTVPTTERGLSSSGATPIVPTTQTHLTSLRTSEKLTVPTTETGPSSPRPTELTISTTETGPSSSGPTPSVLTAQTSLTSFGSTERVTFPTSQSSSFSPSTTELTVTSTETGPSSRTTIHSVPTTQTPFTSLSTTEKVTVPPTETGPSSSGPTPSVLTAQTSLTSLRTSEKVTVPTTETGPSSPRRTPSVSTTQTTFTSLSSTKKVTVPTTERGLSSSGATPIVPTTQTHLTSLRTSEKLTVPTTETGPSSPRPTELTITTTETGPSSPGPTPSVLTAQTSLTSFGSTERVTFPTSQSSSFSPSTTELTVTSTETGPSSRTTIHSVPTTQTPLTSLSTTEKVTVPTTETGPSSPRRTPSVSTTQTPFTSLRTTEVTVPTSETGPSSRMTTHSVPTTQTPFTSLRTTEVTVPTSETGPSSRTTTHSVPTTKTPFTSLRTTEVTVPTSETGPSSRTTTHSVPTTQTPFTSLSTTEKVTVPTPETGPSSPRRTPSVSTTQTTFTSLSSTKKVTVPTTERGLSSSRATPIVPTTQTHLTSLRTSEKLTVPTTKTGLSSSRPTEVTISTTETGPSSPGPTPSVLTTQTSLPSFGSTERVTFPTSQSSPFSPSTTELTVTSTETAPSSRTTIHSVPTTQTPFTSLRTTEVTVPTSETGRSSHTTTHSVPTTQTPFTSLRTTEVTVPTSETGPSSRTTTHSVPTTQTPFTSLSTTEKVTVPTTETGPSSPRRTPSVSTTQTTFTSLSSTKKVTVPTTERGLSSSGATPIVPTTQTHLTSLRTSEKLTVPTTETGPSSPRPTELTISTTETGPSSSGPTPSVLTAQTSLTSFGSTERVTFPTSQSSSFSPSTTELTVTSTETAPSSRTTIHSVPTTQTPFTSLSTTEKVTVPTTETGPSSPRRTPSVSTTQTPFISLRTTEATVPTSETGPSSRTTTHSVPTTQTPFTSLRTTEVTVPTSETGPSSRTTTHSVPTTQTPFTSLRTTEVTVPTSETGPSSRTTTHSVPTTQAPFTSLRTTKQVTVPTTKTGLSSSTPTEVTISTTETGPSSPGPTPSVLTTQTPFTSLWTTEKVTVPTSPTSLMSPVTTEITVPPTETHPSSPATMQRLSIPTTEIVPSSPRTTQSVSISSPSASPGTLPTTTRPAPPSAPPTARIITTPWSPPSGPTSATTLLSSPSQPSSMTHTPTASSTEVCKPQCAWTRWFDEDYPTPGHAGGDFETYANIRAAGEDICEQPLHLECRAEMWPDVPVQELGQVVQCDVSVGLVCRNRDQSGPIKLCLNYHIRVFCCDYSHCPGTPATTTVTPPATSPGLTSLTATGTTARPPTTPSPTSPNKHPTTATSGCQPACHWTEWLDSDRPKPGPYGGDTETYYHILRTGGQLCSEPVAIECQAVLFPEVPFRQLGQVVKCDVDYGLICRNKWQSGGETCLNYHIRVRCCDDYSHCTSSAVPETTTLSPRPSTTSASTGRQSSGVSRVWSTATTQVYLSSPGTSERVSITPTETGPPSPRTSERLSIHTSQTGPSSPWTTGRVSISSSSASSRTQTTTATPGLPSAPPSSPLVTSHMWTTAAISSSLPHFSVSTASPSILTTPGPTAFPSPLISTTACLCRAFGQLFSPGDVIYNKTDSAGCQFYAICNQRCDIDRFQGSCPTSSPPETSVTLTSQVPGCDLIDPPRQVNESWTLANCTVARCEGENHIVLLEPKPVANITCVNGHLPVKVWSKNERCTYHLECECSCSGWGHSHYKTFDGTSYSFGDNCTHVLMREIRPLYGNLSIYINNYYCGATAATTHCPRALIIHYKSMEIILTTTTGTDGQEQSLILFDQRRVSEVFSKNGVNVSVTGTTMMHIDISAILVRISFDGHIFQARLSYSHFSHNTEGLCGTCTNSQTDDCRRPDGTMAPTCKDMASSWLVPDSSKEGCQAPPPTTSPLPHTPTTPTSPPCAPAPFCKLLLSQVFAECHSLIPPGPFFSTCVSDGCQTSHPNVSCQSLEAYAALCHARGVCSNWRNATAGLCELTCPPTKVYKSCGPVQPEACNSRSQSPVRKGLAEGCFCPDGHILFNSYTDICVPQCPCVGPDGFPKFPGERWVSNCQACVCDEDSVSVQCVPVQCKAQDQPLECGRAGFLTITRPLADNPCCQETLCICNVTTCPQSPLTCGPGLELTLTQREGDCCPTFLCKPKLCTYNGTFYGVGATFPGVTPCHKCACLSVDTGNLTVQCEENTCNTTCPQGFEYSEVAGQCCGECVQTACLTPSGGLVQPNETWVNSPVDNCTEYHCQAENGLLVLTPRPVSCPIVSSCRGVLQKRGCCYSCEEDSCRVRVQRKALRLGDCVSPALVNVPFCEGSCLGVSVYSLEAQAMQHECTCCQEKRAHQEVVTLQCPDGTTIQYTYIHVDACSCTPGCAPSPEAPEDSTPILLL</sequence>
<dbReference type="Pfam" id="PF01826">
    <property type="entry name" value="TIL"/>
    <property type="match status" value="2"/>
</dbReference>
<feature type="compositionally biased region" description="Polar residues" evidence="9">
    <location>
        <begin position="4226"/>
        <end position="4240"/>
    </location>
</feature>
<feature type="domain" description="VWFC" evidence="12">
    <location>
        <begin position="4918"/>
        <end position="4983"/>
    </location>
</feature>
<feature type="compositionally biased region" description="Low complexity" evidence="9">
    <location>
        <begin position="3864"/>
        <end position="3882"/>
    </location>
</feature>
<protein>
    <submittedName>
        <fullName evidence="15">Mucin-5B</fullName>
    </submittedName>
</protein>
<feature type="compositionally biased region" description="Polar residues" evidence="9">
    <location>
        <begin position="2859"/>
        <end position="2869"/>
    </location>
</feature>
<dbReference type="PANTHER" id="PTHR11339">
    <property type="entry name" value="EXTRACELLULAR MATRIX GLYCOPROTEIN RELATED"/>
    <property type="match status" value="1"/>
</dbReference>
<keyword evidence="6 8" id="KW-1015">Disulfide bond</keyword>
<feature type="compositionally biased region" description="Low complexity" evidence="9">
    <location>
        <begin position="3613"/>
        <end position="3652"/>
    </location>
</feature>
<dbReference type="PROSITE" id="PS50184">
    <property type="entry name" value="VWFC_2"/>
    <property type="match status" value="2"/>
</dbReference>
<feature type="compositionally biased region" description="Low complexity" evidence="9">
    <location>
        <begin position="3000"/>
        <end position="3022"/>
    </location>
</feature>
<evidence type="ECO:0000259" key="11">
    <source>
        <dbReference type="PROSITE" id="PS01225"/>
    </source>
</evidence>
<keyword evidence="4" id="KW-0677">Repeat</keyword>
<keyword evidence="14" id="KW-1185">Reference proteome</keyword>
<keyword evidence="2" id="KW-0964">Secreted</keyword>
<evidence type="ECO:0000256" key="10">
    <source>
        <dbReference type="SAM" id="SignalP"/>
    </source>
</evidence>
<dbReference type="InterPro" id="IPR036084">
    <property type="entry name" value="Ser_inhib-like_sf"/>
</dbReference>
<feature type="region of interest" description="Disordered" evidence="9">
    <location>
        <begin position="2034"/>
        <end position="2119"/>
    </location>
</feature>
<feature type="compositionally biased region" description="Polar residues" evidence="9">
    <location>
        <begin position="3182"/>
        <end position="3196"/>
    </location>
</feature>
<dbReference type="InterPro" id="IPR001007">
    <property type="entry name" value="VWF_dom"/>
</dbReference>
<feature type="compositionally biased region" description="Polar residues" evidence="9">
    <location>
        <begin position="2054"/>
        <end position="2094"/>
    </location>
</feature>
<feature type="compositionally biased region" description="Low complexity" evidence="9">
    <location>
        <begin position="4266"/>
        <end position="4290"/>
    </location>
</feature>
<evidence type="ECO:0000313" key="15">
    <source>
        <dbReference type="RefSeq" id="XP_070420757.1"/>
    </source>
</evidence>
<feature type="compositionally biased region" description="Low complexity" evidence="9">
    <location>
        <begin position="2631"/>
        <end position="2645"/>
    </location>
</feature>
<evidence type="ECO:0000256" key="3">
    <source>
        <dbReference type="ARBA" id="ARBA00022729"/>
    </source>
</evidence>
<feature type="compositionally biased region" description="Polar residues" evidence="9">
    <location>
        <begin position="1809"/>
        <end position="1828"/>
    </location>
</feature>
<feature type="compositionally biased region" description="Low complexity" evidence="9">
    <location>
        <begin position="2597"/>
        <end position="2613"/>
    </location>
</feature>
<evidence type="ECO:0000256" key="7">
    <source>
        <dbReference type="ARBA" id="ARBA00023180"/>
    </source>
</evidence>
<feature type="compositionally biased region" description="Polar residues" evidence="9">
    <location>
        <begin position="3063"/>
        <end position="3073"/>
    </location>
</feature>
<feature type="compositionally biased region" description="Polar residues" evidence="9">
    <location>
        <begin position="3499"/>
        <end position="3521"/>
    </location>
</feature>
<feature type="compositionally biased region" description="Low complexity" evidence="9">
    <location>
        <begin position="2801"/>
        <end position="2817"/>
    </location>
</feature>
<dbReference type="PROSITE" id="PS51233">
    <property type="entry name" value="VWFD"/>
    <property type="match status" value="4"/>
</dbReference>
<feature type="compositionally biased region" description="Polar residues" evidence="9">
    <location>
        <begin position="1479"/>
        <end position="1490"/>
    </location>
</feature>
<feature type="compositionally biased region" description="Low complexity" evidence="9">
    <location>
        <begin position="3401"/>
        <end position="3417"/>
    </location>
</feature>
<feature type="compositionally biased region" description="Polar residues" evidence="9">
    <location>
        <begin position="3366"/>
        <end position="3399"/>
    </location>
</feature>
<feature type="compositionally biased region" description="Low complexity" evidence="9">
    <location>
        <begin position="1494"/>
        <end position="1503"/>
    </location>
</feature>
<feature type="compositionally biased region" description="Low complexity" evidence="9">
    <location>
        <begin position="3342"/>
        <end position="3365"/>
    </location>
</feature>
<feature type="domain" description="VWFD" evidence="13">
    <location>
        <begin position="426"/>
        <end position="602"/>
    </location>
</feature>
<dbReference type="InterPro" id="IPR025155">
    <property type="entry name" value="WxxW_domain"/>
</dbReference>
<feature type="region of interest" description="Disordered" evidence="9">
    <location>
        <begin position="3034"/>
        <end position="3268"/>
    </location>
</feature>
<dbReference type="RefSeq" id="XP_070420757.1">
    <property type="nucleotide sequence ID" value="XM_070564656.1"/>
</dbReference>